<gene>
    <name evidence="8" type="ORF">NQ502_05315</name>
</gene>
<dbReference type="PANTHER" id="PTHR43133:SF8">
    <property type="entry name" value="RNA POLYMERASE SIGMA FACTOR HI_1459-RELATED"/>
    <property type="match status" value="1"/>
</dbReference>
<evidence type="ECO:0000256" key="3">
    <source>
        <dbReference type="ARBA" id="ARBA00023082"/>
    </source>
</evidence>
<proteinExistence type="inferred from homology"/>
<dbReference type="EMBL" id="CP102290">
    <property type="protein sequence ID" value="UWP60461.1"/>
    <property type="molecule type" value="Genomic_DNA"/>
</dbReference>
<sequence>MEDCKVLVERARAKDRDAFARLYEMVYVDMYRFALYTLKNCHDAEDVVADAVADAYNGISSLREADAFKNWIFKILSNKCRRRLKEYTRKTSELPDDLEKSGDFTEEFQVRQAFSRLSDEERLIISMHLFAGYTSREIARILHKNENTIRSKESRALAKMRQMLEE</sequence>
<reference evidence="8" key="1">
    <citation type="journal article" date="2022" name="Cell">
        <title>Design, construction, and in vivo augmentation of a complex gut microbiome.</title>
        <authorList>
            <person name="Cheng A.G."/>
            <person name="Ho P.Y."/>
            <person name="Aranda-Diaz A."/>
            <person name="Jain S."/>
            <person name="Yu F.B."/>
            <person name="Meng X."/>
            <person name="Wang M."/>
            <person name="Iakiviak M."/>
            <person name="Nagashima K."/>
            <person name="Zhao A."/>
            <person name="Murugkar P."/>
            <person name="Patil A."/>
            <person name="Atabakhsh K."/>
            <person name="Weakley A."/>
            <person name="Yan J."/>
            <person name="Brumbaugh A.R."/>
            <person name="Higginbottom S."/>
            <person name="Dimas A."/>
            <person name="Shiver A.L."/>
            <person name="Deutschbauer A."/>
            <person name="Neff N."/>
            <person name="Sonnenburg J.L."/>
            <person name="Huang K.C."/>
            <person name="Fischbach M.A."/>
        </authorList>
    </citation>
    <scope>NUCLEOTIDE SEQUENCE</scope>
    <source>
        <strain evidence="8">DSM 19829</strain>
    </source>
</reference>
<keyword evidence="3" id="KW-0731">Sigma factor</keyword>
<evidence type="ECO:0000256" key="5">
    <source>
        <dbReference type="ARBA" id="ARBA00023163"/>
    </source>
</evidence>
<dbReference type="InterPro" id="IPR013249">
    <property type="entry name" value="RNA_pol_sigma70_r4_t2"/>
</dbReference>
<evidence type="ECO:0000259" key="6">
    <source>
        <dbReference type="Pfam" id="PF04542"/>
    </source>
</evidence>
<dbReference type="NCBIfam" id="TIGR02937">
    <property type="entry name" value="sigma70-ECF"/>
    <property type="match status" value="1"/>
</dbReference>
<evidence type="ECO:0000313" key="8">
    <source>
        <dbReference type="EMBL" id="UWP60461.1"/>
    </source>
</evidence>
<accession>A0ABY5VJR7</accession>
<evidence type="ECO:0000256" key="2">
    <source>
        <dbReference type="ARBA" id="ARBA00023015"/>
    </source>
</evidence>
<evidence type="ECO:0000313" key="9">
    <source>
        <dbReference type="Proteomes" id="UP001060164"/>
    </source>
</evidence>
<dbReference type="InterPro" id="IPR036388">
    <property type="entry name" value="WH-like_DNA-bd_sf"/>
</dbReference>
<dbReference type="PANTHER" id="PTHR43133">
    <property type="entry name" value="RNA POLYMERASE ECF-TYPE SIGMA FACTO"/>
    <property type="match status" value="1"/>
</dbReference>
<dbReference type="SUPFAM" id="SSF88659">
    <property type="entry name" value="Sigma3 and sigma4 domains of RNA polymerase sigma factors"/>
    <property type="match status" value="1"/>
</dbReference>
<dbReference type="Gene3D" id="1.10.1740.10">
    <property type="match status" value="1"/>
</dbReference>
<evidence type="ECO:0000256" key="1">
    <source>
        <dbReference type="ARBA" id="ARBA00010641"/>
    </source>
</evidence>
<evidence type="ECO:0000259" key="7">
    <source>
        <dbReference type="Pfam" id="PF08281"/>
    </source>
</evidence>
<keyword evidence="9" id="KW-1185">Reference proteome</keyword>
<dbReference type="InterPro" id="IPR013325">
    <property type="entry name" value="RNA_pol_sigma_r2"/>
</dbReference>
<keyword evidence="4" id="KW-0238">DNA-binding</keyword>
<dbReference type="CDD" id="cd06171">
    <property type="entry name" value="Sigma70_r4"/>
    <property type="match status" value="1"/>
</dbReference>
<feature type="domain" description="RNA polymerase sigma-70 region 2" evidence="6">
    <location>
        <begin position="22"/>
        <end position="88"/>
    </location>
</feature>
<dbReference type="SUPFAM" id="SSF88946">
    <property type="entry name" value="Sigma2 domain of RNA polymerase sigma factors"/>
    <property type="match status" value="1"/>
</dbReference>
<dbReference type="Proteomes" id="UP001060164">
    <property type="component" value="Chromosome"/>
</dbReference>
<dbReference type="Pfam" id="PF04542">
    <property type="entry name" value="Sigma70_r2"/>
    <property type="match status" value="1"/>
</dbReference>
<dbReference type="InterPro" id="IPR007627">
    <property type="entry name" value="RNA_pol_sigma70_r2"/>
</dbReference>
<dbReference type="RefSeq" id="WP_028529106.1">
    <property type="nucleotide sequence ID" value="NZ_CABLBR010000019.1"/>
</dbReference>
<organism evidence="8 9">
    <name type="scientific">Ruminococcus gauvreauii</name>
    <dbReference type="NCBI Taxonomy" id="438033"/>
    <lineage>
        <taxon>Bacteria</taxon>
        <taxon>Bacillati</taxon>
        <taxon>Bacillota</taxon>
        <taxon>Clostridia</taxon>
        <taxon>Eubacteriales</taxon>
        <taxon>Oscillospiraceae</taxon>
        <taxon>Ruminococcus</taxon>
    </lineage>
</organism>
<dbReference type="InterPro" id="IPR014284">
    <property type="entry name" value="RNA_pol_sigma-70_dom"/>
</dbReference>
<feature type="domain" description="RNA polymerase sigma factor 70 region 4 type 2" evidence="7">
    <location>
        <begin position="109"/>
        <end position="160"/>
    </location>
</feature>
<keyword evidence="5" id="KW-0804">Transcription</keyword>
<protein>
    <submittedName>
        <fullName evidence="8">RNA polymerase sigma factor</fullName>
    </submittedName>
</protein>
<dbReference type="Pfam" id="PF08281">
    <property type="entry name" value="Sigma70_r4_2"/>
    <property type="match status" value="1"/>
</dbReference>
<name>A0ABY5VJR7_9FIRM</name>
<keyword evidence="2" id="KW-0805">Transcription regulation</keyword>
<comment type="similarity">
    <text evidence="1">Belongs to the sigma-70 factor family. ECF subfamily.</text>
</comment>
<dbReference type="Gene3D" id="1.10.10.10">
    <property type="entry name" value="Winged helix-like DNA-binding domain superfamily/Winged helix DNA-binding domain"/>
    <property type="match status" value="1"/>
</dbReference>
<dbReference type="InterPro" id="IPR039425">
    <property type="entry name" value="RNA_pol_sigma-70-like"/>
</dbReference>
<evidence type="ECO:0000256" key="4">
    <source>
        <dbReference type="ARBA" id="ARBA00023125"/>
    </source>
</evidence>
<dbReference type="InterPro" id="IPR013324">
    <property type="entry name" value="RNA_pol_sigma_r3/r4-like"/>
</dbReference>